<dbReference type="Proteomes" id="UP000547879">
    <property type="component" value="Unassembled WGS sequence"/>
</dbReference>
<keyword evidence="3 5" id="KW-1133">Transmembrane helix</keyword>
<comment type="subcellular location">
    <subcellularLocation>
        <location evidence="1">Membrane</location>
        <topology evidence="1">Multi-pass membrane protein</topology>
    </subcellularLocation>
</comment>
<keyword evidence="2 5" id="KW-0812">Transmembrane</keyword>
<dbReference type="EMBL" id="JACHEG010000006">
    <property type="protein sequence ID" value="MBB6164796.1"/>
    <property type="molecule type" value="Genomic_DNA"/>
</dbReference>
<reference evidence="6 7" key="1">
    <citation type="submission" date="2020-08" db="EMBL/GenBank/DDBJ databases">
        <title>Genomic Encyclopedia of Type Strains, Phase IV (KMG-IV): sequencing the most valuable type-strain genomes for metagenomic binning, comparative biology and taxonomic classification.</title>
        <authorList>
            <person name="Goeker M."/>
        </authorList>
    </citation>
    <scope>NUCLEOTIDE SEQUENCE [LARGE SCALE GENOMIC DNA]</scope>
    <source>
        <strain evidence="6 7">DSM 100734</strain>
    </source>
</reference>
<evidence type="ECO:0000313" key="6">
    <source>
        <dbReference type="EMBL" id="MBB6164796.1"/>
    </source>
</evidence>
<evidence type="ECO:0000256" key="3">
    <source>
        <dbReference type="ARBA" id="ARBA00022989"/>
    </source>
</evidence>
<name>A0A7W9YA82_9HYPH</name>
<keyword evidence="7" id="KW-1185">Reference proteome</keyword>
<feature type="transmembrane region" description="Helical" evidence="5">
    <location>
        <begin position="70"/>
        <end position="88"/>
    </location>
</feature>
<sequence length="145" mass="15890">MTAATSVCRQRMAAALSILYAVAGILHLTLPQPFLAITPAWVPYPETIIFLTGLCEIVGAIGLRVQRLKRLAAVALAVYAFCVFPANIKHASDSLGAGDPTFWQWAYHLVRLPLQPVIAWTALFAGEVVTWPLRSVCANRARYLK</sequence>
<proteinExistence type="predicted"/>
<evidence type="ECO:0000256" key="5">
    <source>
        <dbReference type="SAM" id="Phobius"/>
    </source>
</evidence>
<comment type="caution">
    <text evidence="6">The sequence shown here is derived from an EMBL/GenBank/DDBJ whole genome shotgun (WGS) entry which is preliminary data.</text>
</comment>
<feature type="transmembrane region" description="Helical" evidence="5">
    <location>
        <begin position="117"/>
        <end position="137"/>
    </location>
</feature>
<dbReference type="Pfam" id="PF13564">
    <property type="entry name" value="DoxX_2"/>
    <property type="match status" value="1"/>
</dbReference>
<organism evidence="6 7">
    <name type="scientific">Rhizobium wenxiniae</name>
    <dbReference type="NCBI Taxonomy" id="1737357"/>
    <lineage>
        <taxon>Bacteria</taxon>
        <taxon>Pseudomonadati</taxon>
        <taxon>Pseudomonadota</taxon>
        <taxon>Alphaproteobacteria</taxon>
        <taxon>Hyphomicrobiales</taxon>
        <taxon>Rhizobiaceae</taxon>
        <taxon>Rhizobium/Agrobacterium group</taxon>
        <taxon>Rhizobium</taxon>
    </lineage>
</organism>
<evidence type="ECO:0000256" key="1">
    <source>
        <dbReference type="ARBA" id="ARBA00004141"/>
    </source>
</evidence>
<dbReference type="RefSeq" id="WP_183995528.1">
    <property type="nucleotide sequence ID" value="NZ_BMHW01000005.1"/>
</dbReference>
<evidence type="ECO:0000256" key="4">
    <source>
        <dbReference type="ARBA" id="ARBA00023136"/>
    </source>
</evidence>
<gene>
    <name evidence="6" type="ORF">HNQ72_004641</name>
</gene>
<accession>A0A7W9YA82</accession>
<feature type="transmembrane region" description="Helical" evidence="5">
    <location>
        <begin position="12"/>
        <end position="30"/>
    </location>
</feature>
<protein>
    <submittedName>
        <fullName evidence="6">Putative membrane protein</fullName>
    </submittedName>
</protein>
<keyword evidence="4 5" id="KW-0472">Membrane</keyword>
<feature type="transmembrane region" description="Helical" evidence="5">
    <location>
        <begin position="42"/>
        <end position="63"/>
    </location>
</feature>
<dbReference type="AlphaFoldDB" id="A0A7W9YA82"/>
<dbReference type="GO" id="GO:0016020">
    <property type="term" value="C:membrane"/>
    <property type="evidence" value="ECO:0007669"/>
    <property type="project" value="UniProtKB-SubCell"/>
</dbReference>
<dbReference type="InterPro" id="IPR032808">
    <property type="entry name" value="DoxX"/>
</dbReference>
<evidence type="ECO:0000256" key="2">
    <source>
        <dbReference type="ARBA" id="ARBA00022692"/>
    </source>
</evidence>
<evidence type="ECO:0000313" key="7">
    <source>
        <dbReference type="Proteomes" id="UP000547879"/>
    </source>
</evidence>
<dbReference type="PANTHER" id="PTHR36974">
    <property type="entry name" value="MEMBRANE PROTEIN-RELATED"/>
    <property type="match status" value="1"/>
</dbReference>
<dbReference type="PANTHER" id="PTHR36974:SF1">
    <property type="entry name" value="DOXX FAMILY MEMBRANE PROTEIN"/>
    <property type="match status" value="1"/>
</dbReference>